<dbReference type="InterPro" id="IPR012132">
    <property type="entry name" value="GMC_OxRdtase"/>
</dbReference>
<evidence type="ECO:0000256" key="4">
    <source>
        <dbReference type="ARBA" id="ARBA00022827"/>
    </source>
</evidence>
<evidence type="ECO:0000256" key="7">
    <source>
        <dbReference type="SAM" id="Phobius"/>
    </source>
</evidence>
<dbReference type="AlphaFoldDB" id="A0AA88XQ07"/>
<evidence type="ECO:0000256" key="6">
    <source>
        <dbReference type="RuleBase" id="RU003968"/>
    </source>
</evidence>
<dbReference type="EMBL" id="VSWD01000010">
    <property type="protein sequence ID" value="KAK3089543.1"/>
    <property type="molecule type" value="Genomic_DNA"/>
</dbReference>
<feature type="binding site" evidence="5">
    <location>
        <position position="161"/>
    </location>
    <ligand>
        <name>FAD</name>
        <dbReference type="ChEBI" id="CHEBI:57692"/>
    </ligand>
</feature>
<name>A0AA88XQ07_PINIB</name>
<sequence>MIVYIMCKQYVPEIYEIFEIYTIYVEQEITIRVPMYRRSLLWWLGLGLLAALIAFVYVTGLRPVPALVDKVNATYDFVIVGGGTAGSILASRLSENPDVTVLLLEAGGLDRDPDIKIPLLSTLERKTEYDWMYYTVPQQHAMQSAKEKRGRFIRGRILGGTSMVNNMVYMRGSSKKYDDWEKIGGCKGWGYKDIIPYFLKSEHIDIQHLTTSAYHSKKGSLTISDGSSAVKPLADVFRRATKQIGVKSNDCNGKDFTGHCDHQTTTRDGERVSVTGTFLRPAMERKNLHIGLQSHVTKVLIYNKKAVGVEFLRNGRKEKVGANKEIILTAGAIASPHILLLSGIGPAEHLNQFKIPVHEDLPVGEFLQDHISVPVRASINESYTLTPPRATSVISKIKYKAFGAGPLSSNGAIAGHALLHSNKTSSSDDPDLAFTMFATFPELWNGFDLNYGKQVQKELLPERNGNRNNTEGFTMMIQLLYPKSSGTLRLKSSNPFDHPEVDPNYLAQEDDTQALIRGLKLFYKMMKTQSFRDVQARPPYTPFSQCSKFKMNSDRYFECLIRHLSVSGNNPIGACRMGEGSDVMSVVDSKLRVKGIDRLRVADASVMPSLVSSDNNAPVVMVAEKAADIIKIAHKIQRNNYKQKKNGVKRKSR</sequence>
<dbReference type="Pfam" id="PF05199">
    <property type="entry name" value="GMC_oxred_C"/>
    <property type="match status" value="1"/>
</dbReference>
<dbReference type="InterPro" id="IPR007867">
    <property type="entry name" value="GMC_OxRtase_C"/>
</dbReference>
<feature type="binding site" evidence="5">
    <location>
        <begin position="165"/>
        <end position="168"/>
    </location>
    <ligand>
        <name>FAD</name>
        <dbReference type="ChEBI" id="CHEBI:57692"/>
    </ligand>
</feature>
<dbReference type="GO" id="GO:0050660">
    <property type="term" value="F:flavin adenine dinucleotide binding"/>
    <property type="evidence" value="ECO:0007669"/>
    <property type="project" value="InterPro"/>
</dbReference>
<dbReference type="Pfam" id="PF00732">
    <property type="entry name" value="GMC_oxred_N"/>
    <property type="match status" value="1"/>
</dbReference>
<feature type="domain" description="Glucose-methanol-choline oxidoreductase N-terminal" evidence="8">
    <location>
        <begin position="155"/>
        <end position="178"/>
    </location>
</feature>
<comment type="caution">
    <text evidence="10">The sequence shown here is derived from an EMBL/GenBank/DDBJ whole genome shotgun (WGS) entry which is preliminary data.</text>
</comment>
<evidence type="ECO:0000256" key="2">
    <source>
        <dbReference type="ARBA" id="ARBA00010790"/>
    </source>
</evidence>
<comment type="similarity">
    <text evidence="2 6">Belongs to the GMC oxidoreductase family.</text>
</comment>
<reference evidence="10" key="1">
    <citation type="submission" date="2019-08" db="EMBL/GenBank/DDBJ databases">
        <title>The improved chromosome-level genome for the pearl oyster Pinctada fucata martensii using PacBio sequencing and Hi-C.</title>
        <authorList>
            <person name="Zheng Z."/>
        </authorList>
    </citation>
    <scope>NUCLEOTIDE SEQUENCE</scope>
    <source>
        <strain evidence="10">ZZ-2019</strain>
        <tissue evidence="10">Adductor muscle</tissue>
    </source>
</reference>
<dbReference type="PANTHER" id="PTHR11552:SF147">
    <property type="entry name" value="CHOLINE DEHYDROGENASE, MITOCHONDRIAL"/>
    <property type="match status" value="1"/>
</dbReference>
<feature type="transmembrane region" description="Helical" evidence="7">
    <location>
        <begin position="40"/>
        <end position="58"/>
    </location>
</feature>
<dbReference type="PIRSF" id="PIRSF000137">
    <property type="entry name" value="Alcohol_oxidase"/>
    <property type="match status" value="1"/>
</dbReference>
<dbReference type="PROSITE" id="PS00623">
    <property type="entry name" value="GMC_OXRED_1"/>
    <property type="match status" value="1"/>
</dbReference>
<dbReference type="SUPFAM" id="SSF51905">
    <property type="entry name" value="FAD/NAD(P)-binding domain"/>
    <property type="match status" value="1"/>
</dbReference>
<evidence type="ECO:0000256" key="5">
    <source>
        <dbReference type="PIRSR" id="PIRSR000137-2"/>
    </source>
</evidence>
<organism evidence="10 11">
    <name type="scientific">Pinctada imbricata</name>
    <name type="common">Atlantic pearl-oyster</name>
    <name type="synonym">Pinctada martensii</name>
    <dbReference type="NCBI Taxonomy" id="66713"/>
    <lineage>
        <taxon>Eukaryota</taxon>
        <taxon>Metazoa</taxon>
        <taxon>Spiralia</taxon>
        <taxon>Lophotrochozoa</taxon>
        <taxon>Mollusca</taxon>
        <taxon>Bivalvia</taxon>
        <taxon>Autobranchia</taxon>
        <taxon>Pteriomorphia</taxon>
        <taxon>Pterioida</taxon>
        <taxon>Pterioidea</taxon>
        <taxon>Pteriidae</taxon>
        <taxon>Pinctada</taxon>
    </lineage>
</organism>
<feature type="domain" description="Glucose-methanol-choline oxidoreductase N-terminal" evidence="9">
    <location>
        <begin position="331"/>
        <end position="345"/>
    </location>
</feature>
<protein>
    <recommendedName>
        <fullName evidence="8 9">Glucose-methanol-choline oxidoreductase N-terminal domain-containing protein</fullName>
    </recommendedName>
</protein>
<dbReference type="SUPFAM" id="SSF54373">
    <property type="entry name" value="FAD-linked reductases, C-terminal domain"/>
    <property type="match status" value="1"/>
</dbReference>
<dbReference type="GO" id="GO:0016614">
    <property type="term" value="F:oxidoreductase activity, acting on CH-OH group of donors"/>
    <property type="evidence" value="ECO:0007669"/>
    <property type="project" value="InterPro"/>
</dbReference>
<accession>A0AA88XQ07</accession>
<evidence type="ECO:0000259" key="8">
    <source>
        <dbReference type="PROSITE" id="PS00623"/>
    </source>
</evidence>
<dbReference type="Proteomes" id="UP001186944">
    <property type="component" value="Unassembled WGS sequence"/>
</dbReference>
<evidence type="ECO:0000259" key="9">
    <source>
        <dbReference type="PROSITE" id="PS00624"/>
    </source>
</evidence>
<keyword evidence="7" id="KW-0812">Transmembrane</keyword>
<dbReference type="Gene3D" id="3.30.560.10">
    <property type="entry name" value="Glucose Oxidase, domain 3"/>
    <property type="match status" value="1"/>
</dbReference>
<keyword evidence="4 5" id="KW-0274">FAD</keyword>
<evidence type="ECO:0000256" key="3">
    <source>
        <dbReference type="ARBA" id="ARBA00022630"/>
    </source>
</evidence>
<evidence type="ECO:0000313" key="11">
    <source>
        <dbReference type="Proteomes" id="UP001186944"/>
    </source>
</evidence>
<gene>
    <name evidence="10" type="ORF">FSP39_004445</name>
</gene>
<dbReference type="InterPro" id="IPR000172">
    <property type="entry name" value="GMC_OxRdtase_N"/>
</dbReference>
<dbReference type="PANTHER" id="PTHR11552">
    <property type="entry name" value="GLUCOSE-METHANOL-CHOLINE GMC OXIDOREDUCTASE"/>
    <property type="match status" value="1"/>
</dbReference>
<keyword evidence="11" id="KW-1185">Reference proteome</keyword>
<keyword evidence="7" id="KW-1133">Transmembrane helix</keyword>
<dbReference type="PROSITE" id="PS00624">
    <property type="entry name" value="GMC_OXRED_2"/>
    <property type="match status" value="1"/>
</dbReference>
<comment type="cofactor">
    <cofactor evidence="1 5">
        <name>FAD</name>
        <dbReference type="ChEBI" id="CHEBI:57692"/>
    </cofactor>
</comment>
<dbReference type="Gene3D" id="3.50.50.60">
    <property type="entry name" value="FAD/NAD(P)-binding domain"/>
    <property type="match status" value="1"/>
</dbReference>
<keyword evidence="3 6" id="KW-0285">Flavoprotein</keyword>
<proteinExistence type="inferred from homology"/>
<evidence type="ECO:0000256" key="1">
    <source>
        <dbReference type="ARBA" id="ARBA00001974"/>
    </source>
</evidence>
<feature type="binding site" evidence="5">
    <location>
        <position position="296"/>
    </location>
    <ligand>
        <name>FAD</name>
        <dbReference type="ChEBI" id="CHEBI:57692"/>
    </ligand>
</feature>
<dbReference type="InterPro" id="IPR036188">
    <property type="entry name" value="FAD/NAD-bd_sf"/>
</dbReference>
<evidence type="ECO:0000313" key="10">
    <source>
        <dbReference type="EMBL" id="KAK3089543.1"/>
    </source>
</evidence>
<keyword evidence="7" id="KW-0472">Membrane</keyword>